<evidence type="ECO:0000313" key="2">
    <source>
        <dbReference type="Proteomes" id="UP000615455"/>
    </source>
</evidence>
<accession>A0ABQ1EUX2</accession>
<keyword evidence="2" id="KW-1185">Reference proteome</keyword>
<name>A0ABQ1EUX2_9BACL</name>
<organism evidence="1 2">
    <name type="scientific">Paenibacillus marchantiophytorum</name>
    <dbReference type="NCBI Taxonomy" id="1619310"/>
    <lineage>
        <taxon>Bacteria</taxon>
        <taxon>Bacillati</taxon>
        <taxon>Bacillota</taxon>
        <taxon>Bacilli</taxon>
        <taxon>Bacillales</taxon>
        <taxon>Paenibacillaceae</taxon>
        <taxon>Paenibacillus</taxon>
    </lineage>
</organism>
<evidence type="ECO:0000313" key="1">
    <source>
        <dbReference type="EMBL" id="GFZ88617.1"/>
    </source>
</evidence>
<protein>
    <submittedName>
        <fullName evidence="1">Uncharacterized protein</fullName>
    </submittedName>
</protein>
<dbReference type="Proteomes" id="UP000615455">
    <property type="component" value="Unassembled WGS sequence"/>
</dbReference>
<dbReference type="EMBL" id="BMHE01000020">
    <property type="protein sequence ID" value="GFZ88617.1"/>
    <property type="molecule type" value="Genomic_DNA"/>
</dbReference>
<comment type="caution">
    <text evidence="1">The sequence shown here is derived from an EMBL/GenBank/DDBJ whole genome shotgun (WGS) entry which is preliminary data.</text>
</comment>
<gene>
    <name evidence="1" type="ORF">GCM10008018_38350</name>
</gene>
<sequence length="52" mass="5524">MPKSDGLIMIATAAISVITRDLAKGVAVGVAIHVDVLLYRSRKRLNMGNSIS</sequence>
<reference evidence="2" key="1">
    <citation type="journal article" date="2019" name="Int. J. Syst. Evol. Microbiol.">
        <title>The Global Catalogue of Microorganisms (GCM) 10K type strain sequencing project: providing services to taxonomists for standard genome sequencing and annotation.</title>
        <authorList>
            <consortium name="The Broad Institute Genomics Platform"/>
            <consortium name="The Broad Institute Genome Sequencing Center for Infectious Disease"/>
            <person name="Wu L."/>
            <person name="Ma J."/>
        </authorList>
    </citation>
    <scope>NUCLEOTIDE SEQUENCE [LARGE SCALE GENOMIC DNA]</scope>
    <source>
        <strain evidence="2">CGMCC 1.15043</strain>
    </source>
</reference>
<dbReference type="RefSeq" id="WP_189014010.1">
    <property type="nucleotide sequence ID" value="NZ_BMHE01000020.1"/>
</dbReference>
<proteinExistence type="predicted"/>